<evidence type="ECO:0000313" key="3">
    <source>
        <dbReference type="Proteomes" id="UP000002730"/>
    </source>
</evidence>
<feature type="domain" description="VOC" evidence="1">
    <location>
        <begin position="5"/>
        <end position="131"/>
    </location>
</feature>
<dbReference type="GO" id="GO:0051213">
    <property type="term" value="F:dioxygenase activity"/>
    <property type="evidence" value="ECO:0007669"/>
    <property type="project" value="UniProtKB-KW"/>
</dbReference>
<dbReference type="eggNOG" id="COG0346">
    <property type="taxonomic scope" value="Bacteria"/>
</dbReference>
<keyword evidence="2" id="KW-0560">Oxidoreductase</keyword>
<dbReference type="InterPro" id="IPR037523">
    <property type="entry name" value="VOC_core"/>
</dbReference>
<dbReference type="Proteomes" id="UP000002730">
    <property type="component" value="Chromosome"/>
</dbReference>
<protein>
    <submittedName>
        <fullName evidence="2">Glyoxalase/bleomycin resistance protein/dioxygenase</fullName>
    </submittedName>
</protein>
<dbReference type="OrthoDB" id="9788468at2"/>
<organism evidence="2 3">
    <name type="scientific">Clostridium cellulovorans (strain ATCC 35296 / DSM 3052 / OCM 3 / 743B)</name>
    <dbReference type="NCBI Taxonomy" id="573061"/>
    <lineage>
        <taxon>Bacteria</taxon>
        <taxon>Bacillati</taxon>
        <taxon>Bacillota</taxon>
        <taxon>Clostridia</taxon>
        <taxon>Eubacteriales</taxon>
        <taxon>Clostridiaceae</taxon>
        <taxon>Clostridium</taxon>
    </lineage>
</organism>
<dbReference type="STRING" id="573061.Clocel_0444"/>
<gene>
    <name evidence="2" type="ordered locus">Clocel_0444</name>
</gene>
<keyword evidence="2" id="KW-0223">Dioxygenase</keyword>
<dbReference type="SUPFAM" id="SSF54593">
    <property type="entry name" value="Glyoxalase/Bleomycin resistance protein/Dihydroxybiphenyl dioxygenase"/>
    <property type="match status" value="1"/>
</dbReference>
<dbReference type="AlphaFoldDB" id="D9SQF4"/>
<proteinExistence type="predicted"/>
<dbReference type="InterPro" id="IPR004360">
    <property type="entry name" value="Glyas_Fos-R_dOase_dom"/>
</dbReference>
<reference evidence="2 3" key="1">
    <citation type="submission" date="2010-08" db="EMBL/GenBank/DDBJ databases">
        <title>Complete sequence of Clostridium cellulovorans 743B.</title>
        <authorList>
            <consortium name="US DOE Joint Genome Institute"/>
            <person name="Lucas S."/>
            <person name="Copeland A."/>
            <person name="Lapidus A."/>
            <person name="Cheng J.-F."/>
            <person name="Bruce D."/>
            <person name="Goodwin L."/>
            <person name="Pitluck S."/>
            <person name="Chertkov O."/>
            <person name="Detter J.C."/>
            <person name="Han C."/>
            <person name="Tapia R."/>
            <person name="Land M."/>
            <person name="Hauser L."/>
            <person name="Chang Y.-J."/>
            <person name="Jeffries C."/>
            <person name="Kyrpides N."/>
            <person name="Ivanova N."/>
            <person name="Mikhailova N."/>
            <person name="Hemme C.L."/>
            <person name="Woyke T."/>
        </authorList>
    </citation>
    <scope>NUCLEOTIDE SEQUENCE [LARGE SCALE GENOMIC DNA]</scope>
    <source>
        <strain evidence="3">ATCC 35296 / DSM 3052 / OCM 3 / 743B</strain>
    </source>
</reference>
<evidence type="ECO:0000313" key="2">
    <source>
        <dbReference type="EMBL" id="ADL50221.1"/>
    </source>
</evidence>
<dbReference type="InterPro" id="IPR029068">
    <property type="entry name" value="Glyas_Bleomycin-R_OHBP_Dase"/>
</dbReference>
<dbReference type="Gene3D" id="3.10.180.10">
    <property type="entry name" value="2,3-Dihydroxybiphenyl 1,2-Dioxygenase, domain 1"/>
    <property type="match status" value="1"/>
</dbReference>
<dbReference type="CDD" id="cd06587">
    <property type="entry name" value="VOC"/>
    <property type="match status" value="1"/>
</dbReference>
<dbReference type="RefSeq" id="WP_010075009.1">
    <property type="nucleotide sequence ID" value="NC_014393.1"/>
</dbReference>
<keyword evidence="3" id="KW-1185">Reference proteome</keyword>
<sequence>MVVFPISHVAISCKNPIQVEKFYTKYFGFKRARVYSTGPDQVVMIKSGNTYLELFKSTKELPVPKSEGSGQDYPGWKHICFLVDDLEVKLNEMGEDAKISLGPTDMSAFIPNMKVCWIEDPEGNIVELNQGYVDEENPPG</sequence>
<dbReference type="Pfam" id="PF00903">
    <property type="entry name" value="Glyoxalase"/>
    <property type="match status" value="1"/>
</dbReference>
<evidence type="ECO:0000259" key="1">
    <source>
        <dbReference type="PROSITE" id="PS51819"/>
    </source>
</evidence>
<dbReference type="PROSITE" id="PS51819">
    <property type="entry name" value="VOC"/>
    <property type="match status" value="1"/>
</dbReference>
<dbReference type="HOGENOM" id="CLU_1862551_0_0_9"/>
<dbReference type="EMBL" id="CP002160">
    <property type="protein sequence ID" value="ADL50221.1"/>
    <property type="molecule type" value="Genomic_DNA"/>
</dbReference>
<dbReference type="KEGG" id="ccb:Clocel_0444"/>
<name>D9SQF4_CLOC7</name>
<accession>D9SQF4</accession>